<evidence type="ECO:0000313" key="3">
    <source>
        <dbReference type="Proteomes" id="UP000317835"/>
    </source>
</evidence>
<keyword evidence="3" id="KW-1185">Reference proteome</keyword>
<dbReference type="SUPFAM" id="SSF54523">
    <property type="entry name" value="Pili subunits"/>
    <property type="match status" value="1"/>
</dbReference>
<dbReference type="PROSITE" id="PS00409">
    <property type="entry name" value="PROKAR_NTER_METHYL"/>
    <property type="match status" value="1"/>
</dbReference>
<dbReference type="InterPro" id="IPR011453">
    <property type="entry name" value="DUF1559"/>
</dbReference>
<dbReference type="Pfam" id="PF07963">
    <property type="entry name" value="N_methyl"/>
    <property type="match status" value="1"/>
</dbReference>
<dbReference type="EMBL" id="CP036426">
    <property type="protein sequence ID" value="QDV35060.1"/>
    <property type="molecule type" value="Genomic_DNA"/>
</dbReference>
<evidence type="ECO:0000313" key="2">
    <source>
        <dbReference type="EMBL" id="QDV35060.1"/>
    </source>
</evidence>
<dbReference type="InterPro" id="IPR012902">
    <property type="entry name" value="N_methyl_site"/>
</dbReference>
<dbReference type="Proteomes" id="UP000317835">
    <property type="component" value="Chromosome"/>
</dbReference>
<proteinExistence type="predicted"/>
<dbReference type="RefSeq" id="WP_197447107.1">
    <property type="nucleotide sequence ID" value="NZ_CP036426.1"/>
</dbReference>
<dbReference type="InterPro" id="IPR045584">
    <property type="entry name" value="Pilin-like"/>
</dbReference>
<reference evidence="2 3" key="1">
    <citation type="submission" date="2019-02" db="EMBL/GenBank/DDBJ databases">
        <title>Deep-cultivation of Planctomycetes and their phenomic and genomic characterization uncovers novel biology.</title>
        <authorList>
            <person name="Wiegand S."/>
            <person name="Jogler M."/>
            <person name="Boedeker C."/>
            <person name="Pinto D."/>
            <person name="Vollmers J."/>
            <person name="Rivas-Marin E."/>
            <person name="Kohn T."/>
            <person name="Peeters S.H."/>
            <person name="Heuer A."/>
            <person name="Rast P."/>
            <person name="Oberbeckmann S."/>
            <person name="Bunk B."/>
            <person name="Jeske O."/>
            <person name="Meyerdierks A."/>
            <person name="Storesund J.E."/>
            <person name="Kallscheuer N."/>
            <person name="Luecker S."/>
            <person name="Lage O.M."/>
            <person name="Pohl T."/>
            <person name="Merkel B.J."/>
            <person name="Hornburger P."/>
            <person name="Mueller R.-W."/>
            <person name="Bruemmer F."/>
            <person name="Labrenz M."/>
            <person name="Spormann A.M."/>
            <person name="Op den Camp H."/>
            <person name="Overmann J."/>
            <person name="Amann R."/>
            <person name="Jetten M.S.M."/>
            <person name="Mascher T."/>
            <person name="Medema M.H."/>
            <person name="Devos D.P."/>
            <person name="Kaster A.-K."/>
            <person name="Ovreas L."/>
            <person name="Rohde M."/>
            <person name="Galperin M.Y."/>
            <person name="Jogler C."/>
        </authorList>
    </citation>
    <scope>NUCLEOTIDE SEQUENCE [LARGE SCALE GENOMIC DNA]</scope>
    <source>
        <strain evidence="2 3">ElP</strain>
    </source>
</reference>
<gene>
    <name evidence="2" type="primary">xcpT_14</name>
    <name evidence="2" type="ORF">ElP_29620</name>
</gene>
<dbReference type="Gene3D" id="3.30.700.10">
    <property type="entry name" value="Glycoprotein, Type 4 Pilin"/>
    <property type="match status" value="1"/>
</dbReference>
<dbReference type="InterPro" id="IPR027558">
    <property type="entry name" value="Pre_pil_HX9DG_C"/>
</dbReference>
<dbReference type="PANTHER" id="PTHR30093">
    <property type="entry name" value="GENERAL SECRETION PATHWAY PROTEIN G"/>
    <property type="match status" value="1"/>
</dbReference>
<dbReference type="NCBIfam" id="TIGR04294">
    <property type="entry name" value="pre_pil_HX9DG"/>
    <property type="match status" value="1"/>
</dbReference>
<feature type="domain" description="DUF1559" evidence="1">
    <location>
        <begin position="32"/>
        <end position="342"/>
    </location>
</feature>
<dbReference type="KEGG" id="tpla:ElP_29620"/>
<sequence>MKRRTSGFTLIELLVVIAIIGVLIALLLPAVQSAREAARRAQCTNNLKQIGIGLHNYHAATNSFPPGRMSPYLGNFSGGPGECWQGGIAVHMHLAPYMEGTNVFNAFNFGMSRVRQSPPSSPPDCQANLTVVSTRIQVFICPSEANDPGLPLNNYRYNMGPTICQSSAWADSGATQNPWSANCKAEMGGGRGGMFRDEGVTSAASVRDGLSNTAAFSERMLGDLDSATLSLGDSRRGPAMRDPSLTTDAMLSECVQNGQSVTNHLSDHGAGYGASVYGHVHHTMYNHLLPPNSNVIDCNSGQSFIDSPNESAVMTARSDHPGGVNLMLGDGSVRFLKNSVDVTVWRALGTRAGGEVISADQY</sequence>
<protein>
    <submittedName>
        <fullName evidence="2">Type II secretion system protein G</fullName>
    </submittedName>
</protein>
<dbReference type="Pfam" id="PF07596">
    <property type="entry name" value="SBP_bac_10"/>
    <property type="match status" value="1"/>
</dbReference>
<name>A0A518H2L1_9BACT</name>
<organism evidence="2 3">
    <name type="scientific">Tautonia plasticadhaerens</name>
    <dbReference type="NCBI Taxonomy" id="2527974"/>
    <lineage>
        <taxon>Bacteria</taxon>
        <taxon>Pseudomonadati</taxon>
        <taxon>Planctomycetota</taxon>
        <taxon>Planctomycetia</taxon>
        <taxon>Isosphaerales</taxon>
        <taxon>Isosphaeraceae</taxon>
        <taxon>Tautonia</taxon>
    </lineage>
</organism>
<dbReference type="AlphaFoldDB" id="A0A518H2L1"/>
<accession>A0A518H2L1</accession>
<dbReference type="PANTHER" id="PTHR30093:SF2">
    <property type="entry name" value="TYPE II SECRETION SYSTEM PROTEIN H"/>
    <property type="match status" value="1"/>
</dbReference>
<evidence type="ECO:0000259" key="1">
    <source>
        <dbReference type="Pfam" id="PF07596"/>
    </source>
</evidence>
<dbReference type="NCBIfam" id="TIGR02532">
    <property type="entry name" value="IV_pilin_GFxxxE"/>
    <property type="match status" value="1"/>
</dbReference>